<organism evidence="2 3">
    <name type="scientific">Plectonema cf. radiosum LEGE 06105</name>
    <dbReference type="NCBI Taxonomy" id="945769"/>
    <lineage>
        <taxon>Bacteria</taxon>
        <taxon>Bacillati</taxon>
        <taxon>Cyanobacteriota</taxon>
        <taxon>Cyanophyceae</taxon>
        <taxon>Oscillatoriophycideae</taxon>
        <taxon>Oscillatoriales</taxon>
        <taxon>Microcoleaceae</taxon>
        <taxon>Plectonema</taxon>
    </lineage>
</organism>
<keyword evidence="2" id="KW-0255">Endonuclease</keyword>
<dbReference type="Gene3D" id="1.10.30.50">
    <property type="match status" value="1"/>
</dbReference>
<reference evidence="2" key="1">
    <citation type="submission" date="2020-10" db="EMBL/GenBank/DDBJ databases">
        <authorList>
            <person name="Castelo-Branco R."/>
            <person name="Eusebio N."/>
            <person name="Adriana R."/>
            <person name="Vieira A."/>
            <person name="Brugerolle De Fraissinette N."/>
            <person name="Rezende De Castro R."/>
            <person name="Schneider M.P."/>
            <person name="Vasconcelos V."/>
            <person name="Leao P.N."/>
        </authorList>
    </citation>
    <scope>NUCLEOTIDE SEQUENCE</scope>
    <source>
        <strain evidence="2">LEGE 06105</strain>
    </source>
</reference>
<dbReference type="EMBL" id="JADEWL010000099">
    <property type="protein sequence ID" value="MBE9215416.1"/>
    <property type="molecule type" value="Genomic_DNA"/>
</dbReference>
<dbReference type="Pfam" id="PF14279">
    <property type="entry name" value="HNH_5"/>
    <property type="match status" value="1"/>
</dbReference>
<dbReference type="InterPro" id="IPR029471">
    <property type="entry name" value="HNH_5"/>
</dbReference>
<evidence type="ECO:0000313" key="3">
    <source>
        <dbReference type="Proteomes" id="UP000620559"/>
    </source>
</evidence>
<keyword evidence="2" id="KW-0540">Nuclease</keyword>
<dbReference type="Proteomes" id="UP000620559">
    <property type="component" value="Unassembled WGS sequence"/>
</dbReference>
<dbReference type="GO" id="GO:0004519">
    <property type="term" value="F:endonuclease activity"/>
    <property type="evidence" value="ECO:0007669"/>
    <property type="project" value="UniProtKB-KW"/>
</dbReference>
<protein>
    <submittedName>
        <fullName evidence="2">HNH endonuclease</fullName>
    </submittedName>
</protein>
<proteinExistence type="predicted"/>
<dbReference type="NCBIfam" id="NF040563">
    <property type="entry name" value="guided_IscB"/>
    <property type="match status" value="1"/>
</dbReference>
<feature type="domain" description="HNH nuclease" evidence="1">
    <location>
        <begin position="185"/>
        <end position="236"/>
    </location>
</feature>
<evidence type="ECO:0000259" key="1">
    <source>
        <dbReference type="SMART" id="SM00507"/>
    </source>
</evidence>
<dbReference type="AlphaFoldDB" id="A0A8J7K305"/>
<accession>A0A8J7K305</accession>
<dbReference type="InterPro" id="IPR047693">
    <property type="entry name" value="RNA-guided_IscB-like"/>
</dbReference>
<dbReference type="PANTHER" id="PTHR33877:SF2">
    <property type="entry name" value="OS07G0170200 PROTEIN"/>
    <property type="match status" value="1"/>
</dbReference>
<dbReference type="RefSeq" id="WP_193923488.1">
    <property type="nucleotide sequence ID" value="NZ_JADEWL010000099.1"/>
</dbReference>
<keyword evidence="3" id="KW-1185">Reference proteome</keyword>
<dbReference type="InterPro" id="IPR052892">
    <property type="entry name" value="NA-targeting_endonuclease"/>
</dbReference>
<gene>
    <name evidence="2" type="ORF">IQ247_22585</name>
</gene>
<dbReference type="CDD" id="cd00085">
    <property type="entry name" value="HNHc"/>
    <property type="match status" value="1"/>
</dbReference>
<dbReference type="InterPro" id="IPR025938">
    <property type="entry name" value="RRXRR_dom"/>
</dbReference>
<name>A0A8J7K305_9CYAN</name>
<comment type="caution">
    <text evidence="2">The sequence shown here is derived from an EMBL/GenBank/DDBJ whole genome shotgun (WGS) entry which is preliminary data.</text>
</comment>
<dbReference type="SMART" id="SM00507">
    <property type="entry name" value="HNHc"/>
    <property type="match status" value="1"/>
</dbReference>
<sequence>MQQNYVFLIDTNKQQLNPVTPKQARRLLEKDKAAVYRMYPFTLILKTAIDNPAIRPLTLKLDPGSKFTGIALLDGENVVWCAELEHRGYQIKEALLSRRQLRRSRRNRKTRYRKPRFDNRKPSDNWLPPSLEHRILTTETWVKRLICYAPISELWIEKVKFDMQQMQNPEISGVEYQQGELQGYQVREYLLEKWGRECTYCGKKDVQLQIEHIHPKSKGGSNRVSNLCLACEKCNQEKGNKPVEDFLKKNPGLLKKIKSKAKKPLLDAAAVNSTRNKLVKILSNLLATKTSTGAQTKYNRTKLKLEKQHWIDAACVGDVDNIKLLTNQPLKIKCNGHGTRQMCRTDKYGFASRYVPRIKFVKGFQTGDIVKAIVTSGKKIGEYTGRIATRSTGSFNISTSEKLIQGISYKYCKIIHKKDGYSYAF</sequence>
<evidence type="ECO:0000313" key="2">
    <source>
        <dbReference type="EMBL" id="MBE9215416.1"/>
    </source>
</evidence>
<dbReference type="InterPro" id="IPR003615">
    <property type="entry name" value="HNH_nuc"/>
</dbReference>
<dbReference type="Pfam" id="PF14239">
    <property type="entry name" value="RRXRR"/>
    <property type="match status" value="1"/>
</dbReference>
<dbReference type="PANTHER" id="PTHR33877">
    <property type="entry name" value="SLL1193 PROTEIN"/>
    <property type="match status" value="1"/>
</dbReference>
<keyword evidence="2" id="KW-0378">Hydrolase</keyword>